<dbReference type="GO" id="GO:0000977">
    <property type="term" value="F:RNA polymerase II transcription regulatory region sequence-specific DNA binding"/>
    <property type="evidence" value="ECO:0007669"/>
    <property type="project" value="TreeGrafter"/>
</dbReference>
<dbReference type="PROSITE" id="PS50071">
    <property type="entry name" value="HOMEOBOX_2"/>
    <property type="match status" value="1"/>
</dbReference>
<sequence>MEYSYLGQNTFDAANCALPGMENPLASCNIPCTYGESNPFGQMAAAQGYRYNGVRTFPPNPAISSASCSMVPRPRDHPQAPVFPSGSSHWLGQSDSFAKGLSYKMYQHGHESGISPEKRKQRRIRTTFTSAQLKELEKAFAETHYPDIYTREEIAMKTDLTEARVQVWFQNRRAKFRKMERAKQQQQQQQPQQNTSVKQEPNQATNNTNSSNNSNNNNNNSNSNNNNNNNNKEKVSKQEENTIKTEGGKWNGSLPTGKITSSLPAATALPGPYSSVLTPHGNDYHHSSSLEKTVSLAGGIF</sequence>
<keyword evidence="4 5" id="KW-0539">Nucleus</keyword>
<dbReference type="Pfam" id="PF00046">
    <property type="entry name" value="Homeodomain"/>
    <property type="match status" value="1"/>
</dbReference>
<dbReference type="Proteomes" id="UP001186944">
    <property type="component" value="Unassembled WGS sequence"/>
</dbReference>
<evidence type="ECO:0000256" key="6">
    <source>
        <dbReference type="RuleBase" id="RU000682"/>
    </source>
</evidence>
<feature type="compositionally biased region" description="Polar residues" evidence="7">
    <location>
        <begin position="194"/>
        <end position="204"/>
    </location>
</feature>
<dbReference type="GO" id="GO:0000981">
    <property type="term" value="F:DNA-binding transcription factor activity, RNA polymerase II-specific"/>
    <property type="evidence" value="ECO:0007669"/>
    <property type="project" value="InterPro"/>
</dbReference>
<comment type="caution">
    <text evidence="9">The sequence shown here is derived from an EMBL/GenBank/DDBJ whole genome shotgun (WGS) entry which is preliminary data.</text>
</comment>
<dbReference type="PROSITE" id="PS00027">
    <property type="entry name" value="HOMEOBOX_1"/>
    <property type="match status" value="1"/>
</dbReference>
<accession>A0AA88Y776</accession>
<keyword evidence="10" id="KW-1185">Reference proteome</keyword>
<comment type="subcellular location">
    <subcellularLocation>
        <location evidence="1 5 6">Nucleus</location>
    </subcellularLocation>
</comment>
<dbReference type="AlphaFoldDB" id="A0AA88Y776"/>
<protein>
    <recommendedName>
        <fullName evidence="8">Homeobox domain-containing protein</fullName>
    </recommendedName>
</protein>
<dbReference type="InterPro" id="IPR001356">
    <property type="entry name" value="HD"/>
</dbReference>
<proteinExistence type="predicted"/>
<keyword evidence="2 5" id="KW-0238">DNA-binding</keyword>
<evidence type="ECO:0000256" key="3">
    <source>
        <dbReference type="ARBA" id="ARBA00023155"/>
    </source>
</evidence>
<evidence type="ECO:0000256" key="5">
    <source>
        <dbReference type="PROSITE-ProRule" id="PRU00108"/>
    </source>
</evidence>
<dbReference type="SMART" id="SM00389">
    <property type="entry name" value="HOX"/>
    <property type="match status" value="1"/>
</dbReference>
<evidence type="ECO:0000313" key="10">
    <source>
        <dbReference type="Proteomes" id="UP001186944"/>
    </source>
</evidence>
<dbReference type="SUPFAM" id="SSF46689">
    <property type="entry name" value="Homeodomain-like"/>
    <property type="match status" value="1"/>
</dbReference>
<evidence type="ECO:0000256" key="7">
    <source>
        <dbReference type="SAM" id="MobiDB-lite"/>
    </source>
</evidence>
<dbReference type="CDD" id="cd00086">
    <property type="entry name" value="homeodomain"/>
    <property type="match status" value="1"/>
</dbReference>
<evidence type="ECO:0000256" key="1">
    <source>
        <dbReference type="ARBA" id="ARBA00004123"/>
    </source>
</evidence>
<feature type="compositionally biased region" description="Low complexity" evidence="7">
    <location>
        <begin position="205"/>
        <end position="230"/>
    </location>
</feature>
<gene>
    <name evidence="9" type="ORF">FSP39_004822</name>
</gene>
<dbReference type="EMBL" id="VSWD01000006">
    <property type="protein sequence ID" value="KAK3099464.1"/>
    <property type="molecule type" value="Genomic_DNA"/>
</dbReference>
<dbReference type="InterPro" id="IPR017970">
    <property type="entry name" value="Homeobox_CS"/>
</dbReference>
<dbReference type="FunFam" id="1.10.10.60:FF:000182">
    <property type="entry name" value="Paired like homeobox 2B"/>
    <property type="match status" value="1"/>
</dbReference>
<evidence type="ECO:0000256" key="4">
    <source>
        <dbReference type="ARBA" id="ARBA00023242"/>
    </source>
</evidence>
<evidence type="ECO:0000256" key="2">
    <source>
        <dbReference type="ARBA" id="ARBA00023125"/>
    </source>
</evidence>
<dbReference type="PANTHER" id="PTHR24329:SF543">
    <property type="entry name" value="FI01017P-RELATED"/>
    <property type="match status" value="1"/>
</dbReference>
<feature type="domain" description="Homeobox" evidence="8">
    <location>
        <begin position="119"/>
        <end position="179"/>
    </location>
</feature>
<feature type="DNA-binding region" description="Homeobox" evidence="5">
    <location>
        <begin position="121"/>
        <end position="180"/>
    </location>
</feature>
<dbReference type="GO" id="GO:0005634">
    <property type="term" value="C:nucleus"/>
    <property type="evidence" value="ECO:0007669"/>
    <property type="project" value="UniProtKB-SubCell"/>
</dbReference>
<evidence type="ECO:0000259" key="8">
    <source>
        <dbReference type="PROSITE" id="PS50071"/>
    </source>
</evidence>
<dbReference type="InterPro" id="IPR009057">
    <property type="entry name" value="Homeodomain-like_sf"/>
</dbReference>
<dbReference type="InterPro" id="IPR050649">
    <property type="entry name" value="Paired_Homeobox_TFs"/>
</dbReference>
<organism evidence="9 10">
    <name type="scientific">Pinctada imbricata</name>
    <name type="common">Atlantic pearl-oyster</name>
    <name type="synonym">Pinctada martensii</name>
    <dbReference type="NCBI Taxonomy" id="66713"/>
    <lineage>
        <taxon>Eukaryota</taxon>
        <taxon>Metazoa</taxon>
        <taxon>Spiralia</taxon>
        <taxon>Lophotrochozoa</taxon>
        <taxon>Mollusca</taxon>
        <taxon>Bivalvia</taxon>
        <taxon>Autobranchia</taxon>
        <taxon>Pteriomorphia</taxon>
        <taxon>Pterioida</taxon>
        <taxon>Pterioidea</taxon>
        <taxon>Pteriidae</taxon>
        <taxon>Pinctada</taxon>
    </lineage>
</organism>
<feature type="region of interest" description="Disordered" evidence="7">
    <location>
        <begin position="178"/>
        <end position="263"/>
    </location>
</feature>
<name>A0AA88Y776_PINIB</name>
<feature type="compositionally biased region" description="Basic and acidic residues" evidence="7">
    <location>
        <begin position="231"/>
        <end position="247"/>
    </location>
</feature>
<reference evidence="9" key="1">
    <citation type="submission" date="2019-08" db="EMBL/GenBank/DDBJ databases">
        <title>The improved chromosome-level genome for the pearl oyster Pinctada fucata martensii using PacBio sequencing and Hi-C.</title>
        <authorList>
            <person name="Zheng Z."/>
        </authorList>
    </citation>
    <scope>NUCLEOTIDE SEQUENCE</scope>
    <source>
        <strain evidence="9">ZZ-2019</strain>
        <tissue evidence="9">Adductor muscle</tissue>
    </source>
</reference>
<feature type="compositionally biased region" description="Low complexity" evidence="7">
    <location>
        <begin position="184"/>
        <end position="193"/>
    </location>
</feature>
<evidence type="ECO:0000313" key="9">
    <source>
        <dbReference type="EMBL" id="KAK3099464.1"/>
    </source>
</evidence>
<keyword evidence="3 5" id="KW-0371">Homeobox</keyword>
<dbReference type="Gene3D" id="1.10.10.60">
    <property type="entry name" value="Homeodomain-like"/>
    <property type="match status" value="1"/>
</dbReference>
<dbReference type="PANTHER" id="PTHR24329">
    <property type="entry name" value="HOMEOBOX PROTEIN ARISTALESS"/>
    <property type="match status" value="1"/>
</dbReference>